<name>A0ABQ7BUC3_BRACR</name>
<feature type="region of interest" description="Disordered" evidence="1">
    <location>
        <begin position="1"/>
        <end position="168"/>
    </location>
</feature>
<gene>
    <name evidence="2" type="ORF">DY000_02009286</name>
</gene>
<feature type="compositionally biased region" description="Basic and acidic residues" evidence="1">
    <location>
        <begin position="49"/>
        <end position="63"/>
    </location>
</feature>
<feature type="compositionally biased region" description="Polar residues" evidence="1">
    <location>
        <begin position="137"/>
        <end position="155"/>
    </location>
</feature>
<reference evidence="2 3" key="1">
    <citation type="journal article" date="2020" name="BMC Genomics">
        <title>Intraspecific diversification of the crop wild relative Brassica cretica Lam. using demographic model selection.</title>
        <authorList>
            <person name="Kioukis A."/>
            <person name="Michalopoulou V.A."/>
            <person name="Briers L."/>
            <person name="Pirintsos S."/>
            <person name="Studholme D.J."/>
            <person name="Pavlidis P."/>
            <person name="Sarris P.F."/>
        </authorList>
    </citation>
    <scope>NUCLEOTIDE SEQUENCE [LARGE SCALE GENOMIC DNA]</scope>
    <source>
        <strain evidence="3">cv. PFS-1207/04</strain>
    </source>
</reference>
<accession>A0ABQ7BUC3</accession>
<dbReference type="Proteomes" id="UP000266723">
    <property type="component" value="Unassembled WGS sequence"/>
</dbReference>
<evidence type="ECO:0000313" key="2">
    <source>
        <dbReference type="EMBL" id="KAF3542986.1"/>
    </source>
</evidence>
<organism evidence="2 3">
    <name type="scientific">Brassica cretica</name>
    <name type="common">Mustard</name>
    <dbReference type="NCBI Taxonomy" id="69181"/>
    <lineage>
        <taxon>Eukaryota</taxon>
        <taxon>Viridiplantae</taxon>
        <taxon>Streptophyta</taxon>
        <taxon>Embryophyta</taxon>
        <taxon>Tracheophyta</taxon>
        <taxon>Spermatophyta</taxon>
        <taxon>Magnoliopsida</taxon>
        <taxon>eudicotyledons</taxon>
        <taxon>Gunneridae</taxon>
        <taxon>Pentapetalae</taxon>
        <taxon>rosids</taxon>
        <taxon>malvids</taxon>
        <taxon>Brassicales</taxon>
        <taxon>Brassicaceae</taxon>
        <taxon>Brassiceae</taxon>
        <taxon>Brassica</taxon>
    </lineage>
</organism>
<sequence>MRPHLSRSCSLPLEDRHISISPQKRRPPQVRQTSHTAATQATFNPSRDSTFKSRLDRHGRPFGERLPTQPARGRPLANKIFPSVASQPNPPTSPSRAYNRREPSPQHRRNRQHMGSPTYRQDTRGTSQQWREKLTHNPRTTQEENLPNPTDNIQGAHSEPHSNNKRPPLERNLAVATFPIQHIPRYLQLKRQQRILQSEMEGLMEMTAVGIIEAATQALRGMESSPTMPLDFHNVAVPSPQVAQ</sequence>
<evidence type="ECO:0000256" key="1">
    <source>
        <dbReference type="SAM" id="MobiDB-lite"/>
    </source>
</evidence>
<feature type="compositionally biased region" description="Polar residues" evidence="1">
    <location>
        <begin position="30"/>
        <end position="48"/>
    </location>
</feature>
<evidence type="ECO:0000313" key="3">
    <source>
        <dbReference type="Proteomes" id="UP000266723"/>
    </source>
</evidence>
<dbReference type="EMBL" id="QGKV02000832">
    <property type="protein sequence ID" value="KAF3542986.1"/>
    <property type="molecule type" value="Genomic_DNA"/>
</dbReference>
<proteinExistence type="predicted"/>
<keyword evidence="3" id="KW-1185">Reference proteome</keyword>
<feature type="compositionally biased region" description="Polar residues" evidence="1">
    <location>
        <begin position="113"/>
        <end position="129"/>
    </location>
</feature>
<protein>
    <submittedName>
        <fullName evidence="2">Uncharacterized protein</fullName>
    </submittedName>
</protein>
<comment type="caution">
    <text evidence="2">The sequence shown here is derived from an EMBL/GenBank/DDBJ whole genome shotgun (WGS) entry which is preliminary data.</text>
</comment>